<dbReference type="AlphaFoldDB" id="A0A9Q8ZW38"/>
<keyword evidence="3" id="KW-1185">Reference proteome</keyword>
<dbReference type="RefSeq" id="WP_252766168.1">
    <property type="nucleotide sequence ID" value="NZ_CP097119.1"/>
</dbReference>
<evidence type="ECO:0000313" key="3">
    <source>
        <dbReference type="Proteomes" id="UP001055911"/>
    </source>
</evidence>
<evidence type="ECO:0000256" key="1">
    <source>
        <dbReference type="SAM" id="Phobius"/>
    </source>
</evidence>
<evidence type="ECO:0000313" key="2">
    <source>
        <dbReference type="EMBL" id="USS88651.1"/>
    </source>
</evidence>
<dbReference type="EMBL" id="CP097119">
    <property type="protein sequence ID" value="USS88651.1"/>
    <property type="molecule type" value="Genomic_DNA"/>
</dbReference>
<feature type="transmembrane region" description="Helical" evidence="1">
    <location>
        <begin position="34"/>
        <end position="56"/>
    </location>
</feature>
<keyword evidence="1" id="KW-1133">Transmembrane helix</keyword>
<name>A0A9Q8ZW38_9LACO</name>
<accession>A0A9Q8ZW38</accession>
<organism evidence="2 3">
    <name type="scientific">Fructilactobacillus cliffordii</name>
    <dbReference type="NCBI Taxonomy" id="2940299"/>
    <lineage>
        <taxon>Bacteria</taxon>
        <taxon>Bacillati</taxon>
        <taxon>Bacillota</taxon>
        <taxon>Bacilli</taxon>
        <taxon>Lactobacillales</taxon>
        <taxon>Lactobacillaceae</taxon>
        <taxon>Fructilactobacillus</taxon>
    </lineage>
</organism>
<gene>
    <name evidence="2" type="ORF">M3M40_03885</name>
</gene>
<reference evidence="2" key="1">
    <citation type="submission" date="2022-05" db="EMBL/GenBank/DDBJ databases">
        <authorList>
            <person name="Oliphant S.A."/>
            <person name="Watson-Haigh N.S."/>
            <person name="Sumby K.M."/>
            <person name="Gardner J.M."/>
            <person name="Jiranek V."/>
        </authorList>
    </citation>
    <scope>NUCLEOTIDE SEQUENCE</scope>
    <source>
        <strain evidence="2">KI4_B1</strain>
    </source>
</reference>
<proteinExistence type="predicted"/>
<keyword evidence="1" id="KW-0472">Membrane</keyword>
<dbReference type="Proteomes" id="UP001055911">
    <property type="component" value="Chromosome"/>
</dbReference>
<protein>
    <submittedName>
        <fullName evidence="2">Uncharacterized protein</fullName>
    </submittedName>
</protein>
<keyword evidence="1" id="KW-0812">Transmembrane</keyword>
<sequence length="58" mass="6698">MKNNGKLLKQDLEKRFEQLEKNQPAPERTNLKQIILKIIIGLVGICFVVMILATMINF</sequence>